<dbReference type="SUPFAM" id="SSF69572">
    <property type="entry name" value="Activating enzymes of the ubiquitin-like proteins"/>
    <property type="match status" value="1"/>
</dbReference>
<dbReference type="InterPro" id="IPR000594">
    <property type="entry name" value="ThiF_NAD_FAD-bd"/>
</dbReference>
<dbReference type="Gene3D" id="3.40.50.720">
    <property type="entry name" value="NAD(P)-binding Rossmann-like Domain"/>
    <property type="match status" value="1"/>
</dbReference>
<evidence type="ECO:0000313" key="2">
    <source>
        <dbReference type="EMBL" id="MCF0062636.1"/>
    </source>
</evidence>
<comment type="caution">
    <text evidence="2">The sequence shown here is derived from an EMBL/GenBank/DDBJ whole genome shotgun (WGS) entry which is preliminary data.</text>
</comment>
<dbReference type="Pfam" id="PF00899">
    <property type="entry name" value="ThiF"/>
    <property type="match status" value="1"/>
</dbReference>
<dbReference type="InterPro" id="IPR045886">
    <property type="entry name" value="ThiF/MoeB/HesA"/>
</dbReference>
<dbReference type="NCBIfam" id="NF005901">
    <property type="entry name" value="PRK07877.1"/>
    <property type="match status" value="1"/>
</dbReference>
<dbReference type="Proteomes" id="UP001139000">
    <property type="component" value="Unassembled WGS sequence"/>
</dbReference>
<dbReference type="GO" id="GO:0061503">
    <property type="term" value="F:tRNA threonylcarbamoyladenosine dehydratase"/>
    <property type="evidence" value="ECO:0007669"/>
    <property type="project" value="TreeGrafter"/>
</dbReference>
<dbReference type="GO" id="GO:0061504">
    <property type="term" value="P:cyclic threonylcarbamoyladenosine biosynthetic process"/>
    <property type="evidence" value="ECO:0007669"/>
    <property type="project" value="TreeGrafter"/>
</dbReference>
<dbReference type="EMBL" id="JAJTTC010000002">
    <property type="protein sequence ID" value="MCF0062636.1"/>
    <property type="molecule type" value="Genomic_DNA"/>
</dbReference>
<reference evidence="2" key="1">
    <citation type="submission" date="2021-12" db="EMBL/GenBank/DDBJ databases">
        <title>Novel species in genus Dyadobacter.</title>
        <authorList>
            <person name="Ma C."/>
        </authorList>
    </citation>
    <scope>NUCLEOTIDE SEQUENCE</scope>
    <source>
        <strain evidence="2">LJ419</strain>
    </source>
</reference>
<dbReference type="RefSeq" id="WP_244784619.1">
    <property type="nucleotide sequence ID" value="NZ_CP094997.1"/>
</dbReference>
<dbReference type="GO" id="GO:0008641">
    <property type="term" value="F:ubiquitin-like modifier activating enzyme activity"/>
    <property type="evidence" value="ECO:0007669"/>
    <property type="project" value="InterPro"/>
</dbReference>
<keyword evidence="3" id="KW-1185">Reference proteome</keyword>
<name>A0A9X1TE59_9BACT</name>
<dbReference type="InterPro" id="IPR035985">
    <property type="entry name" value="Ubiquitin-activating_enz"/>
</dbReference>
<feature type="domain" description="THIF-type NAD/FAD binding fold" evidence="1">
    <location>
        <begin position="121"/>
        <end position="361"/>
    </location>
</feature>
<dbReference type="CDD" id="cd01483">
    <property type="entry name" value="E1_enzyme_family"/>
    <property type="match status" value="1"/>
</dbReference>
<evidence type="ECO:0000313" key="3">
    <source>
        <dbReference type="Proteomes" id="UP001139000"/>
    </source>
</evidence>
<dbReference type="AlphaFoldDB" id="A0A9X1TE59"/>
<evidence type="ECO:0000259" key="1">
    <source>
        <dbReference type="Pfam" id="PF00899"/>
    </source>
</evidence>
<dbReference type="PANTHER" id="PTHR43267">
    <property type="entry name" value="TRNA THREONYLCARBAMOYLADENOSINE DEHYDRATASE"/>
    <property type="match status" value="1"/>
</dbReference>
<gene>
    <name evidence="2" type="ORF">LXM26_14105</name>
</gene>
<organism evidence="2 3">
    <name type="scientific">Dyadobacter chenwenxiniae</name>
    <dbReference type="NCBI Taxonomy" id="2906456"/>
    <lineage>
        <taxon>Bacteria</taxon>
        <taxon>Pseudomonadati</taxon>
        <taxon>Bacteroidota</taxon>
        <taxon>Cytophagia</taxon>
        <taxon>Cytophagales</taxon>
        <taxon>Spirosomataceae</taxon>
        <taxon>Dyadobacter</taxon>
    </lineage>
</organism>
<sequence length="374" mass="42104">MDMSTKSAEKTLEQSDASFKPIFFRLSDVDDKKRLEVLLEKKPDILLSDTIYDQLFELVKIENPTQKLSPEQSDACIQKHLDGLSFREYGVWVYYPWSRRLVHLLDREEFGRVRTNRNNCKITPDEQQLLSTKKIGIIGLSIGHAVALTLATERSVGELRLADYDLIELSNLNRIQTGTHNLGINKSVVAARAIAEIDPFINVRIYRHGISEGNINDFLTQDGKLDLLVEVCDGLDIKVLARKRARHFEIPVVMDTSDRGMIDIERFDKEPERPILHGLLGEIDPESLKNLSTTEKIQVVGKIINADEISERLKASLTQVGQTITSWPQLGSAVALGGAITTDTCRKILLGMEVESGRFYVDIDTIIGVSRQMC</sequence>
<dbReference type="PANTHER" id="PTHR43267:SF3">
    <property type="entry name" value="THIF PROTEIN"/>
    <property type="match status" value="1"/>
</dbReference>
<proteinExistence type="predicted"/>
<protein>
    <submittedName>
        <fullName evidence="2">Rv1355c family protein</fullName>
    </submittedName>
</protein>
<accession>A0A9X1TE59</accession>